<dbReference type="InterPro" id="IPR036388">
    <property type="entry name" value="WH-like_DNA-bd_sf"/>
</dbReference>
<reference evidence="6 7" key="2">
    <citation type="journal article" date="2013" name="PLoS ONE">
        <title>INDIGO - INtegrated Data Warehouse of MIcrobial GenOmes with Examples from the Red Sea Extremophiles.</title>
        <authorList>
            <person name="Alam I."/>
            <person name="Antunes A."/>
            <person name="Kamau A.A."/>
            <person name="Ba Alawi W."/>
            <person name="Kalkatawi M."/>
            <person name="Stingl U."/>
            <person name="Bajic V.B."/>
        </authorList>
    </citation>
    <scope>NUCLEOTIDE SEQUENCE [LARGE SCALE GENOMIC DNA]</scope>
    <source>
        <strain evidence="6 7">SSD-17B</strain>
    </source>
</reference>
<dbReference type="Pfam" id="PF04542">
    <property type="entry name" value="Sigma70_r2"/>
    <property type="match status" value="1"/>
</dbReference>
<dbReference type="InterPro" id="IPR007627">
    <property type="entry name" value="RNA_pol_sigma70_r2"/>
</dbReference>
<dbReference type="Gene3D" id="1.10.10.10">
    <property type="entry name" value="Winged helix-like DNA-binding domain superfamily/Winged helix DNA-binding domain"/>
    <property type="match status" value="1"/>
</dbReference>
<evidence type="ECO:0000259" key="5">
    <source>
        <dbReference type="Pfam" id="PF04542"/>
    </source>
</evidence>
<evidence type="ECO:0000256" key="2">
    <source>
        <dbReference type="ARBA" id="ARBA00023015"/>
    </source>
</evidence>
<dbReference type="InterPro" id="IPR013325">
    <property type="entry name" value="RNA_pol_sigma_r2"/>
</dbReference>
<dbReference type="SUPFAM" id="SSF88946">
    <property type="entry name" value="Sigma2 domain of RNA polymerase sigma factors"/>
    <property type="match status" value="1"/>
</dbReference>
<evidence type="ECO:0000313" key="6">
    <source>
        <dbReference type="EMBL" id="ERJ12233.1"/>
    </source>
</evidence>
<proteinExistence type="inferred from homology"/>
<accession>F7PTS0</accession>
<dbReference type="PANTHER" id="PTHR43133:SF51">
    <property type="entry name" value="RNA POLYMERASE SIGMA FACTOR"/>
    <property type="match status" value="1"/>
</dbReference>
<dbReference type="GO" id="GO:0006352">
    <property type="term" value="P:DNA-templated transcription initiation"/>
    <property type="evidence" value="ECO:0007669"/>
    <property type="project" value="InterPro"/>
</dbReference>
<comment type="similarity">
    <text evidence="1">Belongs to the sigma-70 factor family. ECF subfamily.</text>
</comment>
<dbReference type="eggNOG" id="COG1595">
    <property type="taxonomic scope" value="Bacteria"/>
</dbReference>
<dbReference type="InterPro" id="IPR039425">
    <property type="entry name" value="RNA_pol_sigma-70-like"/>
</dbReference>
<comment type="caution">
    <text evidence="6">The sequence shown here is derived from an EMBL/GenBank/DDBJ whole genome shotgun (WGS) entry which is preliminary data.</text>
</comment>
<dbReference type="Gene3D" id="1.10.1740.10">
    <property type="match status" value="1"/>
</dbReference>
<keyword evidence="2" id="KW-0805">Transcription regulation</keyword>
<keyword evidence="7" id="KW-1185">Reference proteome</keyword>
<dbReference type="InterPro" id="IPR013324">
    <property type="entry name" value="RNA_pol_sigma_r3/r4-like"/>
</dbReference>
<reference evidence="6 7" key="1">
    <citation type="journal article" date="2011" name="J. Bacteriol.">
        <title>Genome sequence of Haloplasma contractile, an unusual contractile bacterium from a deep-sea anoxic brine lake.</title>
        <authorList>
            <person name="Antunes A."/>
            <person name="Alam I."/>
            <person name="El Dorry H."/>
            <person name="Siam R."/>
            <person name="Robertson A."/>
            <person name="Bajic V.B."/>
            <person name="Stingl U."/>
        </authorList>
    </citation>
    <scope>NUCLEOTIDE SEQUENCE [LARGE SCALE GENOMIC DNA]</scope>
    <source>
        <strain evidence="6 7">SSD-17B</strain>
    </source>
</reference>
<dbReference type="InterPro" id="IPR014284">
    <property type="entry name" value="RNA_pol_sigma-70_dom"/>
</dbReference>
<dbReference type="GO" id="GO:0016987">
    <property type="term" value="F:sigma factor activity"/>
    <property type="evidence" value="ECO:0007669"/>
    <property type="project" value="UniProtKB-KW"/>
</dbReference>
<protein>
    <submittedName>
        <fullName evidence="6">RNA polymerase sigma-24 subunit ECF subfamily protein</fullName>
    </submittedName>
</protein>
<sequence length="178" mass="21152">MVDVIKKILEGNTELYREVVSEYYEQIFYFVKKQIINYDDSLDITQEIFIKIYDNLKKYDETKASFKTWIYTIASNYCYDFFRSKAYKNELITDELEDEIPVYKDILGDLVNEETIDKIQSIMRNKFKKKHQVVMQLYYFGGLEVNEISESCGIPTKTIYSILKGSIKKIQLELEESV</sequence>
<dbReference type="EMBL" id="AFNU02000005">
    <property type="protein sequence ID" value="ERJ12233.1"/>
    <property type="molecule type" value="Genomic_DNA"/>
</dbReference>
<evidence type="ECO:0000256" key="4">
    <source>
        <dbReference type="ARBA" id="ARBA00023163"/>
    </source>
</evidence>
<evidence type="ECO:0000313" key="7">
    <source>
        <dbReference type="Proteomes" id="UP000005707"/>
    </source>
</evidence>
<feature type="domain" description="RNA polymerase sigma-70 region 2" evidence="5">
    <location>
        <begin position="20"/>
        <end position="85"/>
    </location>
</feature>
<keyword evidence="4" id="KW-0804">Transcription</keyword>
<dbReference type="Proteomes" id="UP000005707">
    <property type="component" value="Unassembled WGS sequence"/>
</dbReference>
<evidence type="ECO:0000256" key="3">
    <source>
        <dbReference type="ARBA" id="ARBA00023082"/>
    </source>
</evidence>
<dbReference type="STRING" id="1033810.HLPCO_001760"/>
<keyword evidence="3" id="KW-0731">Sigma factor</keyword>
<dbReference type="InParanoid" id="F7PTS0"/>
<dbReference type="NCBIfam" id="TIGR02937">
    <property type="entry name" value="sigma70-ECF"/>
    <property type="match status" value="1"/>
</dbReference>
<dbReference type="RefSeq" id="WP_008825237.1">
    <property type="nucleotide sequence ID" value="NZ_AFNU02000005.1"/>
</dbReference>
<organism evidence="6 7">
    <name type="scientific">Haloplasma contractile SSD-17B</name>
    <dbReference type="NCBI Taxonomy" id="1033810"/>
    <lineage>
        <taxon>Bacteria</taxon>
        <taxon>Bacillati</taxon>
        <taxon>Mycoplasmatota</taxon>
        <taxon>Mollicutes</taxon>
        <taxon>Haloplasmatales</taxon>
        <taxon>Haloplasmataceae</taxon>
        <taxon>Haloplasma</taxon>
    </lineage>
</organism>
<dbReference type="SUPFAM" id="SSF88659">
    <property type="entry name" value="Sigma3 and sigma4 domains of RNA polymerase sigma factors"/>
    <property type="match status" value="1"/>
</dbReference>
<evidence type="ECO:0000256" key="1">
    <source>
        <dbReference type="ARBA" id="ARBA00010641"/>
    </source>
</evidence>
<dbReference type="AlphaFoldDB" id="F7PTS0"/>
<gene>
    <name evidence="6" type="ORF">HLPCO_001760</name>
</gene>
<dbReference type="OrthoDB" id="9785675at2"/>
<dbReference type="PANTHER" id="PTHR43133">
    <property type="entry name" value="RNA POLYMERASE ECF-TYPE SIGMA FACTO"/>
    <property type="match status" value="1"/>
</dbReference>
<name>F7PTS0_9MOLU</name>